<sequence length="396" mass="43987">MEMTASKAALLAVCLFFAMGPAVADVGTIPGDLDGNKVVSDEEMEAAEGNGSITSEELEEIRHIHEEYPRTIIDTKGREVTIYKPVETVGCTISQHLETLRTLQVPLDLVVIADHTSGHYSYFSDFSDIPSLGHFHDPDAEAIVQANPDLLIVHPGSGGGRFGAFYEPFMEKMEGTGITVACLACSRPDIYSEEVEKLGVLFEREEEAAKFLDFYEGVLGTVEERTGNLTEEERPKVYCESDRYKTSDNNIDPIEMAGGRFIFDLGQTAEIDPEAVVSANPDVIIRLLSEEDPDEKMAEDTANAEAIIQEIMDRQELANVNAVKNGEVYLVASPLWTYLPYSGCRHFIGVAYAAKILHPELFEDFDPKAIHHRYLTEFQGLDYDLEEKGVFVYPEP</sequence>
<evidence type="ECO:0000259" key="1">
    <source>
        <dbReference type="PROSITE" id="PS50983"/>
    </source>
</evidence>
<name>G7WPC9_METH6</name>
<gene>
    <name evidence="2" type="ordered locus">Mhar_1610</name>
</gene>
<dbReference type="InterPro" id="IPR050902">
    <property type="entry name" value="ABC_Transporter_SBP"/>
</dbReference>
<dbReference type="PANTHER" id="PTHR30535:SF34">
    <property type="entry name" value="MOLYBDATE-BINDING PROTEIN MOLA"/>
    <property type="match status" value="1"/>
</dbReference>
<dbReference type="PROSITE" id="PS50983">
    <property type="entry name" value="FE_B12_PBP"/>
    <property type="match status" value="1"/>
</dbReference>
<dbReference type="Proteomes" id="UP000005877">
    <property type="component" value="Chromosome"/>
</dbReference>
<dbReference type="SUPFAM" id="SSF53807">
    <property type="entry name" value="Helical backbone' metal receptor"/>
    <property type="match status" value="1"/>
</dbReference>
<dbReference type="EMBL" id="CP003117">
    <property type="protein sequence ID" value="AET64970.1"/>
    <property type="molecule type" value="Genomic_DNA"/>
</dbReference>
<dbReference type="Pfam" id="PF01497">
    <property type="entry name" value="Peripla_BP_2"/>
    <property type="match status" value="1"/>
</dbReference>
<organism evidence="2 3">
    <name type="scientific">Methanothrix harundinacea (strain 6Ac)</name>
    <name type="common">Methanosaeta harundinacea</name>
    <dbReference type="NCBI Taxonomy" id="1110509"/>
    <lineage>
        <taxon>Archaea</taxon>
        <taxon>Methanobacteriati</taxon>
        <taxon>Methanobacteriota</taxon>
        <taxon>Stenosarchaea group</taxon>
        <taxon>Methanomicrobia</taxon>
        <taxon>Methanotrichales</taxon>
        <taxon>Methanotrichaceae</taxon>
        <taxon>Methanothrix</taxon>
    </lineage>
</organism>
<reference evidence="2 3" key="1">
    <citation type="journal article" date="2012" name="PLoS ONE">
        <title>The genome characteristics and predicted function of methyl-group oxidation pathway in the obligate aceticlastic methanogens, Methanosaeta spp.</title>
        <authorList>
            <person name="Zhu J."/>
            <person name="Zheng H."/>
            <person name="Ai G."/>
            <person name="Zhang G."/>
            <person name="Liu D."/>
            <person name="Liu X."/>
            <person name="Dong X."/>
        </authorList>
    </citation>
    <scope>NUCLEOTIDE SEQUENCE [LARGE SCALE GENOMIC DNA]</scope>
    <source>
        <strain evidence="2 3">6Ac</strain>
    </source>
</reference>
<dbReference type="GeneID" id="12510779"/>
<dbReference type="PATRIC" id="fig|1110509.7.peg.1790"/>
<dbReference type="OrthoDB" id="24039at2157"/>
<accession>G7WPC9</accession>
<dbReference type="KEGG" id="mhi:Mhar_1610"/>
<dbReference type="InterPro" id="IPR002491">
    <property type="entry name" value="ABC_transptr_periplasmic_BD"/>
</dbReference>
<dbReference type="PANTHER" id="PTHR30535">
    <property type="entry name" value="VITAMIN B12-BINDING PROTEIN"/>
    <property type="match status" value="1"/>
</dbReference>
<dbReference type="Gene3D" id="3.40.50.1980">
    <property type="entry name" value="Nitrogenase molybdenum iron protein domain"/>
    <property type="match status" value="2"/>
</dbReference>
<keyword evidence="3" id="KW-1185">Reference proteome</keyword>
<protein>
    <submittedName>
        <fullName evidence="2">Periplasmic binding protein</fullName>
    </submittedName>
</protein>
<evidence type="ECO:0000313" key="3">
    <source>
        <dbReference type="Proteomes" id="UP000005877"/>
    </source>
</evidence>
<feature type="domain" description="Fe/B12 periplasmic-binding" evidence="1">
    <location>
        <begin position="88"/>
        <end position="365"/>
    </location>
</feature>
<dbReference type="RefSeq" id="WP_014587153.1">
    <property type="nucleotide sequence ID" value="NC_017527.1"/>
</dbReference>
<dbReference type="STRING" id="1110509.Mhar_1610"/>
<dbReference type="HOGENOM" id="CLU_038034_2_0_2"/>
<evidence type="ECO:0000313" key="2">
    <source>
        <dbReference type="EMBL" id="AET64970.1"/>
    </source>
</evidence>
<dbReference type="AlphaFoldDB" id="G7WPC9"/>
<proteinExistence type="predicted"/>